<dbReference type="GO" id="GO:0003824">
    <property type="term" value="F:catalytic activity"/>
    <property type="evidence" value="ECO:0007669"/>
    <property type="project" value="UniProtKB-ARBA"/>
</dbReference>
<dbReference type="InterPro" id="IPR000073">
    <property type="entry name" value="AB_hydrolase_1"/>
</dbReference>
<name>A0A239H5H4_9ACTN</name>
<reference evidence="3" key="1">
    <citation type="submission" date="2017-06" db="EMBL/GenBank/DDBJ databases">
        <authorList>
            <person name="Varghese N."/>
            <person name="Submissions S."/>
        </authorList>
    </citation>
    <scope>NUCLEOTIDE SEQUENCE [LARGE SCALE GENOMIC DNA]</scope>
    <source>
        <strain evidence="3">DSM 46839</strain>
    </source>
</reference>
<dbReference type="PRINTS" id="PR00111">
    <property type="entry name" value="ABHYDROLASE"/>
</dbReference>
<sequence>MQRETVDVEGTELSYLTAGASSAPPLVLLHGTFWSRVWQPVLDRLGERRRCLALDLPGFGRSGGELDDSDAAVPALAATVLEAADALGLSTFDLAAHDIGGAVAQHVVVTGGERIRSMVLVNAVLLDSWPVPAVARFRDPAVRAGTTVEDLLAARRESTRKAVARPLSDAEVEDYVSPWHDERRVRSWMAMAAAADARYTLDLVPGLIERAVPTRLVWGRDDVFQRIEFARRYVAQVPGADLVEVPGKHIPTEDAPDEVAEAVLDHLDRD</sequence>
<organism evidence="2 3">
    <name type="scientific">Geodermatophilus pulveris</name>
    <dbReference type="NCBI Taxonomy" id="1564159"/>
    <lineage>
        <taxon>Bacteria</taxon>
        <taxon>Bacillati</taxon>
        <taxon>Actinomycetota</taxon>
        <taxon>Actinomycetes</taxon>
        <taxon>Geodermatophilales</taxon>
        <taxon>Geodermatophilaceae</taxon>
        <taxon>Geodermatophilus</taxon>
    </lineage>
</organism>
<dbReference type="PANTHER" id="PTHR43798">
    <property type="entry name" value="MONOACYLGLYCEROL LIPASE"/>
    <property type="match status" value="1"/>
</dbReference>
<evidence type="ECO:0000259" key="1">
    <source>
        <dbReference type="Pfam" id="PF12697"/>
    </source>
</evidence>
<dbReference type="OrthoDB" id="9789573at2"/>
<dbReference type="AlphaFoldDB" id="A0A239H5H4"/>
<feature type="domain" description="AB hydrolase-1" evidence="1">
    <location>
        <begin position="26"/>
        <end position="262"/>
    </location>
</feature>
<dbReference type="InterPro" id="IPR029058">
    <property type="entry name" value="AB_hydrolase_fold"/>
</dbReference>
<dbReference type="Gene3D" id="3.40.50.1820">
    <property type="entry name" value="alpha/beta hydrolase"/>
    <property type="match status" value="1"/>
</dbReference>
<protein>
    <submittedName>
        <fullName evidence="2">Pimeloyl-ACP methyl ester carboxylesterase</fullName>
    </submittedName>
</protein>
<accession>A0A239H5H4</accession>
<dbReference type="EMBL" id="FZOO01000007">
    <property type="protein sequence ID" value="SNS76637.1"/>
    <property type="molecule type" value="Genomic_DNA"/>
</dbReference>
<gene>
    <name evidence="2" type="ORF">SAMN06893096_107216</name>
</gene>
<evidence type="ECO:0000313" key="2">
    <source>
        <dbReference type="EMBL" id="SNS76637.1"/>
    </source>
</evidence>
<keyword evidence="3" id="KW-1185">Reference proteome</keyword>
<proteinExistence type="predicted"/>
<dbReference type="RefSeq" id="WP_089306471.1">
    <property type="nucleotide sequence ID" value="NZ_FZOO01000007.1"/>
</dbReference>
<dbReference type="InterPro" id="IPR050266">
    <property type="entry name" value="AB_hydrolase_sf"/>
</dbReference>
<dbReference type="Proteomes" id="UP000198373">
    <property type="component" value="Unassembled WGS sequence"/>
</dbReference>
<dbReference type="SUPFAM" id="SSF53474">
    <property type="entry name" value="alpha/beta-Hydrolases"/>
    <property type="match status" value="1"/>
</dbReference>
<evidence type="ECO:0000313" key="3">
    <source>
        <dbReference type="Proteomes" id="UP000198373"/>
    </source>
</evidence>
<dbReference type="Pfam" id="PF12697">
    <property type="entry name" value="Abhydrolase_6"/>
    <property type="match status" value="1"/>
</dbReference>